<keyword evidence="4" id="KW-0723">Serine/threonine-protein kinase</keyword>
<evidence type="ECO:0000256" key="14">
    <source>
        <dbReference type="ARBA" id="ARBA00022989"/>
    </source>
</evidence>
<dbReference type="SUPFAM" id="SSF56112">
    <property type="entry name" value="Protein kinase-like (PK-like)"/>
    <property type="match status" value="1"/>
</dbReference>
<evidence type="ECO:0000256" key="11">
    <source>
        <dbReference type="ARBA" id="ARBA00022741"/>
    </source>
</evidence>
<reference evidence="21 22" key="1">
    <citation type="journal article" date="2017" name="Front. Genet.">
        <title>Draft sequencing of the heterozygous diploid genome of Satsuma (Citrus unshiu Marc.) using a hybrid assembly approach.</title>
        <authorList>
            <person name="Shimizu T."/>
            <person name="Tanizawa Y."/>
            <person name="Mochizuki T."/>
            <person name="Nagasaki H."/>
            <person name="Yoshioka T."/>
            <person name="Toyoda A."/>
            <person name="Fujiyama A."/>
            <person name="Kaminuma E."/>
            <person name="Nakamura Y."/>
        </authorList>
    </citation>
    <scope>NUCLEOTIDE SEQUENCE [LARGE SCALE GENOMIC DNA]</scope>
    <source>
        <strain evidence="22">cv. Miyagawa wase</strain>
    </source>
</reference>
<evidence type="ECO:0000256" key="4">
    <source>
        <dbReference type="ARBA" id="ARBA00022527"/>
    </source>
</evidence>
<feature type="domain" description="Protein kinase" evidence="20">
    <location>
        <begin position="1"/>
        <end position="202"/>
    </location>
</feature>
<dbReference type="Pfam" id="PF07714">
    <property type="entry name" value="PK_Tyr_Ser-Thr"/>
    <property type="match status" value="1"/>
</dbReference>
<evidence type="ECO:0000256" key="7">
    <source>
        <dbReference type="ARBA" id="ARBA00022679"/>
    </source>
</evidence>
<keyword evidence="12" id="KW-0418">Kinase</keyword>
<dbReference type="PANTHER" id="PTHR48008:SF14">
    <property type="entry name" value="PROTEIN KINASE DOMAIN-CONTAINING PROTEIN"/>
    <property type="match status" value="1"/>
</dbReference>
<proteinExistence type="predicted"/>
<keyword evidence="15" id="KW-0472">Membrane</keyword>
<evidence type="ECO:0000256" key="17">
    <source>
        <dbReference type="ARBA" id="ARBA00023180"/>
    </source>
</evidence>
<comment type="catalytic activity">
    <reaction evidence="19">
        <text>L-seryl-[protein] + ATP = O-phospho-L-seryl-[protein] + ADP + H(+)</text>
        <dbReference type="Rhea" id="RHEA:17989"/>
        <dbReference type="Rhea" id="RHEA-COMP:9863"/>
        <dbReference type="Rhea" id="RHEA-COMP:11604"/>
        <dbReference type="ChEBI" id="CHEBI:15378"/>
        <dbReference type="ChEBI" id="CHEBI:29999"/>
        <dbReference type="ChEBI" id="CHEBI:30616"/>
        <dbReference type="ChEBI" id="CHEBI:83421"/>
        <dbReference type="ChEBI" id="CHEBI:456216"/>
        <dbReference type="EC" id="2.7.11.1"/>
    </reaction>
</comment>
<dbReference type="STRING" id="55188.A0A2H5QUN0"/>
<dbReference type="FunFam" id="1.10.510.10:FF:000358">
    <property type="entry name" value="Putative leucine-rich repeat receptor-like serine/threonine-protein kinase"/>
    <property type="match status" value="1"/>
</dbReference>
<keyword evidence="22" id="KW-1185">Reference proteome</keyword>
<dbReference type="GO" id="GO:0005524">
    <property type="term" value="F:ATP binding"/>
    <property type="evidence" value="ECO:0007669"/>
    <property type="project" value="UniProtKB-KW"/>
</dbReference>
<protein>
    <recommendedName>
        <fullName evidence="2">non-specific serine/threonine protein kinase</fullName>
        <ecNumber evidence="2">2.7.11.1</ecNumber>
    </recommendedName>
</protein>
<evidence type="ECO:0000256" key="16">
    <source>
        <dbReference type="ARBA" id="ARBA00023170"/>
    </source>
</evidence>
<evidence type="ECO:0000256" key="13">
    <source>
        <dbReference type="ARBA" id="ARBA00022840"/>
    </source>
</evidence>
<organism evidence="21 22">
    <name type="scientific">Citrus unshiu</name>
    <name type="common">Satsuma mandarin</name>
    <name type="synonym">Citrus nobilis var. unshiu</name>
    <dbReference type="NCBI Taxonomy" id="55188"/>
    <lineage>
        <taxon>Eukaryota</taxon>
        <taxon>Viridiplantae</taxon>
        <taxon>Streptophyta</taxon>
        <taxon>Embryophyta</taxon>
        <taxon>Tracheophyta</taxon>
        <taxon>Spermatophyta</taxon>
        <taxon>Magnoliopsida</taxon>
        <taxon>eudicotyledons</taxon>
        <taxon>Gunneridae</taxon>
        <taxon>Pentapetalae</taxon>
        <taxon>rosids</taxon>
        <taxon>malvids</taxon>
        <taxon>Sapindales</taxon>
        <taxon>Rutaceae</taxon>
        <taxon>Aurantioideae</taxon>
        <taxon>Citrus</taxon>
    </lineage>
</organism>
<keyword evidence="7" id="KW-0808">Transferase</keyword>
<evidence type="ECO:0000256" key="3">
    <source>
        <dbReference type="ARBA" id="ARBA00022475"/>
    </source>
</evidence>
<keyword evidence="10" id="KW-0677">Repeat</keyword>
<dbReference type="InterPro" id="IPR001245">
    <property type="entry name" value="Ser-Thr/Tyr_kinase_cat_dom"/>
</dbReference>
<comment type="subcellular location">
    <subcellularLocation>
        <location evidence="1">Cell membrane</location>
        <topology evidence="1">Single-pass membrane protein</topology>
    </subcellularLocation>
</comment>
<dbReference type="PROSITE" id="PS00108">
    <property type="entry name" value="PROTEIN_KINASE_ST"/>
    <property type="match status" value="1"/>
</dbReference>
<evidence type="ECO:0000256" key="2">
    <source>
        <dbReference type="ARBA" id="ARBA00012513"/>
    </source>
</evidence>
<dbReference type="EC" id="2.7.11.1" evidence="2"/>
<accession>A0A2H5QUN0</accession>
<evidence type="ECO:0000256" key="5">
    <source>
        <dbReference type="ARBA" id="ARBA00022553"/>
    </source>
</evidence>
<dbReference type="GO" id="GO:0005886">
    <property type="term" value="C:plasma membrane"/>
    <property type="evidence" value="ECO:0007669"/>
    <property type="project" value="UniProtKB-SubCell"/>
</dbReference>
<evidence type="ECO:0000313" key="21">
    <source>
        <dbReference type="EMBL" id="GAY67995.1"/>
    </source>
</evidence>
<keyword evidence="16" id="KW-0675">Receptor</keyword>
<keyword evidence="5" id="KW-0597">Phosphoprotein</keyword>
<keyword evidence="6" id="KW-0433">Leucine-rich repeat</keyword>
<keyword evidence="8" id="KW-0812">Transmembrane</keyword>
<comment type="catalytic activity">
    <reaction evidence="18">
        <text>L-threonyl-[protein] + ATP = O-phospho-L-threonyl-[protein] + ADP + H(+)</text>
        <dbReference type="Rhea" id="RHEA:46608"/>
        <dbReference type="Rhea" id="RHEA-COMP:11060"/>
        <dbReference type="Rhea" id="RHEA-COMP:11605"/>
        <dbReference type="ChEBI" id="CHEBI:15378"/>
        <dbReference type="ChEBI" id="CHEBI:30013"/>
        <dbReference type="ChEBI" id="CHEBI:30616"/>
        <dbReference type="ChEBI" id="CHEBI:61977"/>
        <dbReference type="ChEBI" id="CHEBI:456216"/>
        <dbReference type="EC" id="2.7.11.1"/>
    </reaction>
</comment>
<keyword evidence="14" id="KW-1133">Transmembrane helix</keyword>
<evidence type="ECO:0000256" key="9">
    <source>
        <dbReference type="ARBA" id="ARBA00022729"/>
    </source>
</evidence>
<dbReference type="InterPro" id="IPR000719">
    <property type="entry name" value="Prot_kinase_dom"/>
</dbReference>
<dbReference type="Proteomes" id="UP000236630">
    <property type="component" value="Unassembled WGS sequence"/>
</dbReference>
<dbReference type="PANTHER" id="PTHR48008">
    <property type="entry name" value="LEUCINE-RICH REPEAT RECEPTOR-LIKE PROTEIN KINASE IMK3-RELATED"/>
    <property type="match status" value="1"/>
</dbReference>
<evidence type="ECO:0000256" key="19">
    <source>
        <dbReference type="ARBA" id="ARBA00048679"/>
    </source>
</evidence>
<keyword evidence="13" id="KW-0067">ATP-binding</keyword>
<evidence type="ECO:0000256" key="1">
    <source>
        <dbReference type="ARBA" id="ARBA00004162"/>
    </source>
</evidence>
<dbReference type="InterPro" id="IPR052451">
    <property type="entry name" value="Ser/Thr_kinase-like"/>
</dbReference>
<evidence type="ECO:0000256" key="8">
    <source>
        <dbReference type="ARBA" id="ARBA00022692"/>
    </source>
</evidence>
<evidence type="ECO:0000256" key="12">
    <source>
        <dbReference type="ARBA" id="ARBA00022777"/>
    </source>
</evidence>
<keyword evidence="11" id="KW-0547">Nucleotide-binding</keyword>
<evidence type="ECO:0000259" key="20">
    <source>
        <dbReference type="PROSITE" id="PS50011"/>
    </source>
</evidence>
<name>A0A2H5QUN0_CITUN</name>
<dbReference type="PROSITE" id="PS50011">
    <property type="entry name" value="PROTEIN_KINASE_DOM"/>
    <property type="match status" value="1"/>
</dbReference>
<dbReference type="SMART" id="SM00220">
    <property type="entry name" value="S_TKc"/>
    <property type="match status" value="1"/>
</dbReference>
<dbReference type="GO" id="GO:0004674">
    <property type="term" value="F:protein serine/threonine kinase activity"/>
    <property type="evidence" value="ECO:0007669"/>
    <property type="project" value="UniProtKB-KW"/>
</dbReference>
<evidence type="ECO:0000256" key="18">
    <source>
        <dbReference type="ARBA" id="ARBA00047899"/>
    </source>
</evidence>
<gene>
    <name evidence="21" type="ORF">CUMW_260680</name>
</gene>
<dbReference type="AlphaFoldDB" id="A0A2H5QUN0"/>
<sequence length="263" mass="30037">MPHGSLEKCLYSSNYILDIFQRLNIMIDVASVLEYLHFGYSTPVIHCDLKPSNVLLGDNMITHLSDFGMAKLLLREDQSFTQTQTLATIGYMAPEYGRERRVSTNGNVYSFGIILMETFTQKKLTNELFSGEMTLKSWVNDLLPISVMEVVDVNLLSMEDKYFTTKKQCLSFVFNLAMECTAESPKQRINAKESGKFGLPFIIIRLYMLEYQIPHKDHIIEYLDSGVKTVRRLFKMQGRCCVTVCRAGKYAITVAELAPKIAY</sequence>
<keyword evidence="3" id="KW-1003">Cell membrane</keyword>
<dbReference type="EMBL" id="BDQV01000791">
    <property type="protein sequence ID" value="GAY67995.1"/>
    <property type="molecule type" value="Genomic_DNA"/>
</dbReference>
<comment type="caution">
    <text evidence="21">The sequence shown here is derived from an EMBL/GenBank/DDBJ whole genome shotgun (WGS) entry which is preliminary data.</text>
</comment>
<dbReference type="InterPro" id="IPR008271">
    <property type="entry name" value="Ser/Thr_kinase_AS"/>
</dbReference>
<keyword evidence="9" id="KW-0732">Signal</keyword>
<dbReference type="InterPro" id="IPR011009">
    <property type="entry name" value="Kinase-like_dom_sf"/>
</dbReference>
<evidence type="ECO:0000256" key="6">
    <source>
        <dbReference type="ARBA" id="ARBA00022614"/>
    </source>
</evidence>
<keyword evidence="17" id="KW-0325">Glycoprotein</keyword>
<evidence type="ECO:0000313" key="22">
    <source>
        <dbReference type="Proteomes" id="UP000236630"/>
    </source>
</evidence>
<evidence type="ECO:0000256" key="15">
    <source>
        <dbReference type="ARBA" id="ARBA00023136"/>
    </source>
</evidence>
<evidence type="ECO:0000256" key="10">
    <source>
        <dbReference type="ARBA" id="ARBA00022737"/>
    </source>
</evidence>
<dbReference type="Gene3D" id="1.10.510.10">
    <property type="entry name" value="Transferase(Phosphotransferase) domain 1"/>
    <property type="match status" value="1"/>
</dbReference>